<evidence type="ECO:0000313" key="1">
    <source>
        <dbReference type="EMBL" id="CBX97534.1"/>
    </source>
</evidence>
<dbReference type="HOGENOM" id="CLU_3014621_0_0_1"/>
<dbReference type="InParanoid" id="E5A299"/>
<sequence length="56" mass="6309">MIGFFPWLPQRQAWSAPSFRFTHPSCLTAKPTYCEPYTNFAFCAAVGVGLLFPHLS</sequence>
<dbReference type="EMBL" id="FP929132">
    <property type="protein sequence ID" value="CBX97534.1"/>
    <property type="molecule type" value="Genomic_DNA"/>
</dbReference>
<gene>
    <name evidence="1" type="ORF">LEMA_uP089430.1</name>
</gene>
<protein>
    <submittedName>
        <fullName evidence="1">Predicted protein</fullName>
    </submittedName>
</protein>
<name>E5A299_LEPMJ</name>
<dbReference type="Proteomes" id="UP000002668">
    <property type="component" value="Genome"/>
</dbReference>
<reference evidence="2" key="1">
    <citation type="journal article" date="2011" name="Nat. Commun.">
        <title>Effector diversification within compartments of the Leptosphaeria maculans genome affected by Repeat-Induced Point mutations.</title>
        <authorList>
            <person name="Rouxel T."/>
            <person name="Grandaubert J."/>
            <person name="Hane J.K."/>
            <person name="Hoede C."/>
            <person name="van de Wouw A.P."/>
            <person name="Couloux A."/>
            <person name="Dominguez V."/>
            <person name="Anthouard V."/>
            <person name="Bally P."/>
            <person name="Bourras S."/>
            <person name="Cozijnsen A.J."/>
            <person name="Ciuffetti L.M."/>
            <person name="Degrave A."/>
            <person name="Dilmaghani A."/>
            <person name="Duret L."/>
            <person name="Fudal I."/>
            <person name="Goodwin S.B."/>
            <person name="Gout L."/>
            <person name="Glaser N."/>
            <person name="Linglin J."/>
            <person name="Kema G.H.J."/>
            <person name="Lapalu N."/>
            <person name="Lawrence C.B."/>
            <person name="May K."/>
            <person name="Meyer M."/>
            <person name="Ollivier B."/>
            <person name="Poulain J."/>
            <person name="Schoch C.L."/>
            <person name="Simon A."/>
            <person name="Spatafora J.W."/>
            <person name="Stachowiak A."/>
            <person name="Turgeon B.G."/>
            <person name="Tyler B.M."/>
            <person name="Vincent D."/>
            <person name="Weissenbach J."/>
            <person name="Amselem J."/>
            <person name="Quesneville H."/>
            <person name="Oliver R.P."/>
            <person name="Wincker P."/>
            <person name="Balesdent M.-H."/>
            <person name="Howlett B.J."/>
        </authorList>
    </citation>
    <scope>NUCLEOTIDE SEQUENCE [LARGE SCALE GENOMIC DNA]</scope>
    <source>
        <strain evidence="2">JN3 / isolate v23.1.3 / race Av1-4-5-6-7-8</strain>
    </source>
</reference>
<accession>E5A299</accession>
<keyword evidence="2" id="KW-1185">Reference proteome</keyword>
<evidence type="ECO:0000313" key="2">
    <source>
        <dbReference type="Proteomes" id="UP000002668"/>
    </source>
</evidence>
<dbReference type="AlphaFoldDB" id="E5A299"/>
<proteinExistence type="predicted"/>
<dbReference type="VEuPathDB" id="FungiDB:LEMA_uP089430.1"/>
<organism evidence="2">
    <name type="scientific">Leptosphaeria maculans (strain JN3 / isolate v23.1.3 / race Av1-4-5-6-7-8)</name>
    <name type="common">Blackleg fungus</name>
    <name type="synonym">Phoma lingam</name>
    <dbReference type="NCBI Taxonomy" id="985895"/>
    <lineage>
        <taxon>Eukaryota</taxon>
        <taxon>Fungi</taxon>
        <taxon>Dikarya</taxon>
        <taxon>Ascomycota</taxon>
        <taxon>Pezizomycotina</taxon>
        <taxon>Dothideomycetes</taxon>
        <taxon>Pleosporomycetidae</taxon>
        <taxon>Pleosporales</taxon>
        <taxon>Pleosporineae</taxon>
        <taxon>Leptosphaeriaceae</taxon>
        <taxon>Plenodomus</taxon>
        <taxon>Plenodomus lingam/Leptosphaeria maculans species complex</taxon>
    </lineage>
</organism>